<evidence type="ECO:0000256" key="2">
    <source>
        <dbReference type="SAM" id="Phobius"/>
    </source>
</evidence>
<evidence type="ECO:0000313" key="4">
    <source>
        <dbReference type="EMBL" id="KTC64511.1"/>
    </source>
</evidence>
<feature type="transmembrane region" description="Helical" evidence="2">
    <location>
        <begin position="780"/>
        <end position="808"/>
    </location>
</feature>
<dbReference type="OrthoDB" id="7010241at2"/>
<keyword evidence="3" id="KW-0732">Signal</keyword>
<keyword evidence="6" id="KW-1185">Reference proteome</keyword>
<organism evidence="4 6">
    <name type="scientific">Legionella adelaidensis</name>
    <dbReference type="NCBI Taxonomy" id="45056"/>
    <lineage>
        <taxon>Bacteria</taxon>
        <taxon>Pseudomonadati</taxon>
        <taxon>Pseudomonadota</taxon>
        <taxon>Gammaproteobacteria</taxon>
        <taxon>Legionellales</taxon>
        <taxon>Legionellaceae</taxon>
        <taxon>Legionella</taxon>
    </lineage>
</organism>
<feature type="compositionally biased region" description="Pro residues" evidence="1">
    <location>
        <begin position="544"/>
        <end position="563"/>
    </location>
</feature>
<dbReference type="EMBL" id="LNKA01000019">
    <property type="protein sequence ID" value="KTC64511.1"/>
    <property type="molecule type" value="Genomic_DNA"/>
</dbReference>
<reference evidence="5 7" key="2">
    <citation type="submission" date="2018-12" db="EMBL/GenBank/DDBJ databases">
        <authorList>
            <consortium name="Pathogen Informatics"/>
        </authorList>
    </citation>
    <scope>NUCLEOTIDE SEQUENCE [LARGE SCALE GENOMIC DNA]</scope>
    <source>
        <strain evidence="5 7">NCTC12735</strain>
        <plasmid evidence="7">24</plasmid>
    </source>
</reference>
<dbReference type="EMBL" id="LR134433">
    <property type="protein sequence ID" value="VEH85879.1"/>
    <property type="molecule type" value="Genomic_DNA"/>
</dbReference>
<keyword evidence="2" id="KW-0472">Membrane</keyword>
<keyword evidence="2" id="KW-0812">Transmembrane</keyword>
<dbReference type="Proteomes" id="UP000281170">
    <property type="component" value="Plasmid 24"/>
</dbReference>
<dbReference type="PATRIC" id="fig|45056.6.peg.1865"/>
<feature type="signal peptide" evidence="3">
    <location>
        <begin position="1"/>
        <end position="20"/>
    </location>
</feature>
<dbReference type="InterPro" id="IPR027628">
    <property type="entry name" value="DotA_TraY"/>
</dbReference>
<protein>
    <submittedName>
        <fullName evidence="4">Defect in organelle trafficking protein DotA</fullName>
    </submittedName>
</protein>
<accession>A0A0W0R0A3</accession>
<feature type="transmembrane region" description="Helical" evidence="2">
    <location>
        <begin position="724"/>
        <end position="749"/>
    </location>
</feature>
<evidence type="ECO:0000313" key="6">
    <source>
        <dbReference type="Proteomes" id="UP000054859"/>
    </source>
</evidence>
<dbReference type="RefSeq" id="WP_058462875.1">
    <property type="nucleotide sequence ID" value="NZ_CAAAHS010000006.1"/>
</dbReference>
<dbReference type="KEGG" id="ladl:NCTC12735_01521"/>
<sequence>MKNKFSLGFILSLFPILAFAEQSSMSFAPPPGDYSVIFLSNIFGVVDGVLHGTGSQIMGAIFSVFNSAVLALGGIIIMYTLLVSTLNTAHEGQMLGQKWSSLWIPIRSTVGLALLIPKASGYCLMQVFVMWIVVQGVGAADKVWDAALGYLNRGGVIVQPQMGSSPSFGAGSATQTSTTYQPVTTATIFGPITELNAITTITHTPGVAMGAQAILAGQVCMIGLQTALENQRSSYISQKNQQKGSGPCVSPSDNMKILCENQVPDFLSTVNAVSVQNNRPTATSWTVSMPQFDTSSPYESLNGICGTITWNSLASQLASANVKSQSQAARTGGANIQLNDGDFQTAEMSRAIALQQMYMDLSQIAQVMVNNNPALNPSMKATNPTSMVANQQFGIPIDLNGTICTDANDPHCYGWSGENGGSALFNGTEFRGAISDYNGIMMPTLNLMKEANNATLAQNTRAFINQASSSGWMMAGSYFFNLVSLNQQGLGNSNLTDTNTGIEGSTYKGQQLVSCSGNYSIVCDWFQNDLFQLQSITTLVNGNTPPPSWVGTPPPSSPVPSNIPTPSLKPGNPPPAPPVYSGANASTVYGFTSNSNALKLPDQPGQKPLQFANLVNISPDTTTYQLPEVPFECGYVKTFMFSFCMGQIIGDILYNDILRPLYNFFLSLFGSFIQSVINAFLMVPIQGMAFIFQTGLAIVSNPQVNPIVALAQMGTYYINFAANMWLMLIEMSIVSVLIPLFGIFIFALIALAMPVILAWMGVMVAIGFSTAYYVPVFPYIIFTFGAIAWIMAVIEAMVAAPIVALGVTHPEGHDAFGKGEQAIMILMNVFLRPAMMIIGYIAAIALSYVGVWILNAGFDNAIGFVQGDSQYGTLGPSSASDAETGSIGSQGTTSAPSNTNLPTVDIPQVGQVQGGYTGWAGVFAFFFSILIYTSLYLTIVQKAFTLIVILPDRILRWIGGAPESVGQEVERWAGETGGKVEQGAKATQEGQAAMDKQMAGYIGKAKKALSDSSSQGGKISAEGE</sequence>
<evidence type="ECO:0000256" key="1">
    <source>
        <dbReference type="SAM" id="MobiDB-lite"/>
    </source>
</evidence>
<dbReference type="NCBIfam" id="NF033886">
    <property type="entry name" value="T4SS_DotA"/>
    <property type="match status" value="1"/>
</dbReference>
<proteinExistence type="predicted"/>
<name>A0A0W0R0A3_9GAMM</name>
<geneLocation type="plasmid" evidence="5 7">
    <name>24</name>
</geneLocation>
<feature type="region of interest" description="Disordered" evidence="1">
    <location>
        <begin position="875"/>
        <end position="902"/>
    </location>
</feature>
<feature type="transmembrane region" description="Helical" evidence="2">
    <location>
        <begin position="60"/>
        <end position="82"/>
    </location>
</feature>
<feature type="transmembrane region" description="Helical" evidence="2">
    <location>
        <begin position="661"/>
        <end position="683"/>
    </location>
</feature>
<feature type="chain" id="PRO_5036002910" evidence="3">
    <location>
        <begin position="21"/>
        <end position="1024"/>
    </location>
</feature>
<dbReference type="Proteomes" id="UP000054859">
    <property type="component" value="Unassembled WGS sequence"/>
</dbReference>
<dbReference type="AlphaFoldDB" id="A0A0W0R0A3"/>
<evidence type="ECO:0000256" key="3">
    <source>
        <dbReference type="SAM" id="SignalP"/>
    </source>
</evidence>
<evidence type="ECO:0000313" key="5">
    <source>
        <dbReference type="EMBL" id="VEH85879.1"/>
    </source>
</evidence>
<feature type="region of interest" description="Disordered" evidence="1">
    <location>
        <begin position="544"/>
        <end position="575"/>
    </location>
</feature>
<dbReference type="Pfam" id="PF11388">
    <property type="entry name" value="DotA"/>
    <property type="match status" value="1"/>
</dbReference>
<feature type="transmembrane region" description="Helical" evidence="2">
    <location>
        <begin position="36"/>
        <end position="53"/>
    </location>
</feature>
<dbReference type="STRING" id="45056.Lade_1805"/>
<evidence type="ECO:0000313" key="7">
    <source>
        <dbReference type="Proteomes" id="UP000281170"/>
    </source>
</evidence>
<dbReference type="NCBIfam" id="TIGR04346">
    <property type="entry name" value="DotA_TraY"/>
    <property type="match status" value="2"/>
</dbReference>
<feature type="transmembrane region" description="Helical" evidence="2">
    <location>
        <begin position="829"/>
        <end position="854"/>
    </location>
</feature>
<feature type="transmembrane region" description="Helical" evidence="2">
    <location>
        <begin position="756"/>
        <end position="774"/>
    </location>
</feature>
<reference evidence="4 6" key="1">
    <citation type="submission" date="2015-11" db="EMBL/GenBank/DDBJ databases">
        <title>Identification of large and diverse effector repertoires of 38 Legionella species.</title>
        <authorList>
            <person name="Burstein D."/>
            <person name="Amaro F."/>
            <person name="Zusman T."/>
            <person name="Lifshitz Z."/>
            <person name="Cohen O."/>
            <person name="Gilbert J.A."/>
            <person name="Pupko T."/>
            <person name="Shuman H.A."/>
            <person name="Segal G."/>
        </authorList>
    </citation>
    <scope>NUCLEOTIDE SEQUENCE [LARGE SCALE GENOMIC DNA]</scope>
    <source>
        <strain evidence="4 6">1762-AUS-E</strain>
    </source>
</reference>
<feature type="transmembrane region" description="Helical" evidence="2">
    <location>
        <begin position="916"/>
        <end position="937"/>
    </location>
</feature>
<gene>
    <name evidence="4" type="primary">dotA</name>
    <name evidence="4" type="ORF">Lade_1805</name>
    <name evidence="5" type="ORF">NCTC12735_01521</name>
</gene>
<dbReference type="InterPro" id="IPR021528">
    <property type="entry name" value="DotA"/>
</dbReference>
<keyword evidence="5" id="KW-0614">Plasmid</keyword>
<keyword evidence="2" id="KW-1133">Transmembrane helix</keyword>